<keyword evidence="4 7" id="KW-0812">Transmembrane</keyword>
<dbReference type="EMBL" id="NBYN01000004">
    <property type="protein sequence ID" value="OSO97125.1"/>
    <property type="molecule type" value="Genomic_DNA"/>
</dbReference>
<keyword evidence="6 7" id="KW-0472">Membrane</keyword>
<comment type="subcellular location">
    <subcellularLocation>
        <location evidence="1">Cell membrane</location>
        <topology evidence="1">Multi-pass membrane protein</topology>
    </subcellularLocation>
</comment>
<comment type="caution">
    <text evidence="9">The sequence shown here is derived from an EMBL/GenBank/DDBJ whole genome shotgun (WGS) entry which is preliminary data.</text>
</comment>
<dbReference type="RefSeq" id="WP_085726809.1">
    <property type="nucleotide sequence ID" value="NZ_NBYN01000004.1"/>
</dbReference>
<organism evidence="9 10">
    <name type="scientific">Cylindrospermopsis raciborskii CENA303</name>
    <dbReference type="NCBI Taxonomy" id="1170769"/>
    <lineage>
        <taxon>Bacteria</taxon>
        <taxon>Bacillati</taxon>
        <taxon>Cyanobacteriota</taxon>
        <taxon>Cyanophyceae</taxon>
        <taxon>Nostocales</taxon>
        <taxon>Aphanizomenonaceae</taxon>
        <taxon>Cylindrospermopsis</taxon>
    </lineage>
</organism>
<feature type="transmembrane region" description="Helical" evidence="7">
    <location>
        <begin position="220"/>
        <end position="245"/>
    </location>
</feature>
<keyword evidence="3" id="KW-1003">Cell membrane</keyword>
<evidence type="ECO:0000259" key="8">
    <source>
        <dbReference type="PROSITE" id="PS50850"/>
    </source>
</evidence>
<evidence type="ECO:0000313" key="9">
    <source>
        <dbReference type="EMBL" id="OSO97125.1"/>
    </source>
</evidence>
<evidence type="ECO:0000256" key="6">
    <source>
        <dbReference type="ARBA" id="ARBA00023136"/>
    </source>
</evidence>
<evidence type="ECO:0000256" key="7">
    <source>
        <dbReference type="SAM" id="Phobius"/>
    </source>
</evidence>
<feature type="transmembrane region" description="Helical" evidence="7">
    <location>
        <begin position="398"/>
        <end position="421"/>
    </location>
</feature>
<evidence type="ECO:0000256" key="4">
    <source>
        <dbReference type="ARBA" id="ARBA00022692"/>
    </source>
</evidence>
<dbReference type="PROSITE" id="PS50850">
    <property type="entry name" value="MFS"/>
    <property type="match status" value="1"/>
</dbReference>
<dbReference type="AlphaFoldDB" id="A0A1X4GIX4"/>
<name>A0A1X4GIX4_9CYAN</name>
<protein>
    <submittedName>
        <fullName evidence="9">MFS transporter</fullName>
    </submittedName>
</protein>
<dbReference type="CDD" id="cd06173">
    <property type="entry name" value="MFS_MefA_like"/>
    <property type="match status" value="1"/>
</dbReference>
<dbReference type="InterPro" id="IPR011701">
    <property type="entry name" value="MFS"/>
</dbReference>
<dbReference type="InterPro" id="IPR020846">
    <property type="entry name" value="MFS_dom"/>
</dbReference>
<dbReference type="InterPro" id="IPR036259">
    <property type="entry name" value="MFS_trans_sf"/>
</dbReference>
<dbReference type="SUPFAM" id="SSF103473">
    <property type="entry name" value="MFS general substrate transporter"/>
    <property type="match status" value="1"/>
</dbReference>
<reference evidence="10" key="1">
    <citation type="submission" date="2017-04" db="EMBL/GenBank/DDBJ databases">
        <authorList>
            <person name="Abreu V.A."/>
            <person name="Popin R.V."/>
            <person name="Rigonato J."/>
            <person name="Andreote A.P."/>
            <person name="Schaker P.C."/>
            <person name="Hoff-Risseti C."/>
            <person name="Alvarenga D.O."/>
            <person name="Varani A.M."/>
            <person name="Fiore M.F."/>
        </authorList>
    </citation>
    <scope>NUCLEOTIDE SEQUENCE [LARGE SCALE GENOMIC DNA]</scope>
    <source>
        <strain evidence="10">CENA303</strain>
    </source>
</reference>
<proteinExistence type="predicted"/>
<dbReference type="GO" id="GO:0022857">
    <property type="term" value="F:transmembrane transporter activity"/>
    <property type="evidence" value="ECO:0007669"/>
    <property type="project" value="InterPro"/>
</dbReference>
<feature type="transmembrane region" description="Helical" evidence="7">
    <location>
        <begin position="36"/>
        <end position="57"/>
    </location>
</feature>
<dbReference type="Pfam" id="PF07690">
    <property type="entry name" value="MFS_1"/>
    <property type="match status" value="1"/>
</dbReference>
<dbReference type="PANTHER" id="PTHR43266">
    <property type="entry name" value="MACROLIDE-EFFLUX PROTEIN"/>
    <property type="match status" value="1"/>
</dbReference>
<feature type="domain" description="Major facilitator superfamily (MFS) profile" evidence="8">
    <location>
        <begin position="1"/>
        <end position="188"/>
    </location>
</feature>
<keyword evidence="2" id="KW-0813">Transport</keyword>
<evidence type="ECO:0000313" key="10">
    <source>
        <dbReference type="Proteomes" id="UP000192997"/>
    </source>
</evidence>
<gene>
    <name evidence="9" type="ORF">B7O87_01215</name>
</gene>
<dbReference type="Proteomes" id="UP000192997">
    <property type="component" value="Unassembled WGS sequence"/>
</dbReference>
<dbReference type="Gene3D" id="1.20.1250.20">
    <property type="entry name" value="MFS general substrate transporter like domains"/>
    <property type="match status" value="1"/>
</dbReference>
<feature type="transmembrane region" description="Helical" evidence="7">
    <location>
        <begin position="257"/>
        <end position="275"/>
    </location>
</feature>
<evidence type="ECO:0000256" key="5">
    <source>
        <dbReference type="ARBA" id="ARBA00022989"/>
    </source>
</evidence>
<feature type="transmembrane region" description="Helical" evidence="7">
    <location>
        <begin position="160"/>
        <end position="181"/>
    </location>
</feature>
<feature type="transmembrane region" description="Helical" evidence="7">
    <location>
        <begin position="343"/>
        <end position="365"/>
    </location>
</feature>
<evidence type="ECO:0000256" key="2">
    <source>
        <dbReference type="ARBA" id="ARBA00022448"/>
    </source>
</evidence>
<dbReference type="PANTHER" id="PTHR43266:SF2">
    <property type="entry name" value="MAJOR FACILITATOR SUPERFAMILY (MFS) PROFILE DOMAIN-CONTAINING PROTEIN"/>
    <property type="match status" value="1"/>
</dbReference>
<sequence length="429" mass="47210">MSIFRIIWLGQLLSLIGSSITNFGLDIFILKQTGSASQFALIILSSTIPSILLSPLAGTLVDRWDRRRTMIIAHICRALLTLVLLFIVTTTGIQLWYIYLLNIFVSIIGAFNNPAYKAAITSLVPQKDLPQASGMVQLSFSLQQIISPLIAGLLLELIHLQGIVIIDFLGLLIALTILILVKFGEKIDHNQEDNWELNQSPSLWQEIIGGWTYLRERPGLINFVVFLTVYQFLIGFVNVLFYPLVLTITTPPELGKIIFLSGIGMLLGSIFMSNWKYSWENLITTVLVAMSLSGIWIAIGGSRPSLIQVYIGTILFFITHTFVNGLVQLIIQTKVNESFQGRVFALTGTLSASATPLASIIAAPLSDFVFEPLMAFDGPWSKLLVGQLIGSGPGRGTGFLFVIVGCFILITAIIASQYPAFRKLEGKAQ</sequence>
<dbReference type="GO" id="GO:0005886">
    <property type="term" value="C:plasma membrane"/>
    <property type="evidence" value="ECO:0007669"/>
    <property type="project" value="UniProtKB-SubCell"/>
</dbReference>
<feature type="transmembrane region" description="Helical" evidence="7">
    <location>
        <begin position="282"/>
        <end position="301"/>
    </location>
</feature>
<evidence type="ECO:0000256" key="1">
    <source>
        <dbReference type="ARBA" id="ARBA00004651"/>
    </source>
</evidence>
<evidence type="ECO:0000256" key="3">
    <source>
        <dbReference type="ARBA" id="ARBA00022475"/>
    </source>
</evidence>
<feature type="transmembrane region" description="Helical" evidence="7">
    <location>
        <begin position="12"/>
        <end position="30"/>
    </location>
</feature>
<feature type="transmembrane region" description="Helical" evidence="7">
    <location>
        <begin position="307"/>
        <end position="331"/>
    </location>
</feature>
<accession>A0A1X4GIX4</accession>
<keyword evidence="5 7" id="KW-1133">Transmembrane helix</keyword>